<reference evidence="2 3" key="1">
    <citation type="submission" date="2014-07" db="EMBL/GenBank/DDBJ databases">
        <title>Draft Genome Sequence of Gephyronic Acid Producer, Cystobacter violaceus Strain Cb vi76.</title>
        <authorList>
            <person name="Stevens D.C."/>
            <person name="Young J."/>
            <person name="Carmichael R."/>
            <person name="Tan J."/>
            <person name="Taylor R.E."/>
        </authorList>
    </citation>
    <scope>NUCLEOTIDE SEQUENCE [LARGE SCALE GENOMIC DNA]</scope>
    <source>
        <strain evidence="2 3">Cb vi76</strain>
    </source>
</reference>
<feature type="region of interest" description="Disordered" evidence="1">
    <location>
        <begin position="212"/>
        <end position="239"/>
    </location>
</feature>
<accession>A0A084T0T8</accession>
<feature type="compositionally biased region" description="Basic and acidic residues" evidence="1">
    <location>
        <begin position="340"/>
        <end position="351"/>
    </location>
</feature>
<dbReference type="EMBL" id="JPMI01000017">
    <property type="protein sequence ID" value="KFA94323.1"/>
    <property type="molecule type" value="Genomic_DNA"/>
</dbReference>
<comment type="caution">
    <text evidence="2">The sequence shown here is derived from an EMBL/GenBank/DDBJ whole genome shotgun (WGS) entry which is preliminary data.</text>
</comment>
<gene>
    <name evidence="2" type="ORF">Q664_03235</name>
</gene>
<feature type="compositionally biased region" description="Low complexity" evidence="1">
    <location>
        <begin position="475"/>
        <end position="494"/>
    </location>
</feature>
<dbReference type="AlphaFoldDB" id="A0A084T0T8"/>
<protein>
    <submittedName>
        <fullName evidence="2">Uncharacterized protein</fullName>
    </submittedName>
</protein>
<dbReference type="Proteomes" id="UP000028547">
    <property type="component" value="Unassembled WGS sequence"/>
</dbReference>
<evidence type="ECO:0000313" key="3">
    <source>
        <dbReference type="Proteomes" id="UP000028547"/>
    </source>
</evidence>
<sequence length="557" mass="58647">MGRHEGHRPGEAVIGRLRVRGGGCEPLSARLRLEGLLSTLDFSPGGPPPSAIVCIHRMEDPRPRTLRLHRYEPRPPAEWEQAFRESLRERLARAARPVGGALPGEARAVVFADPAELYACLASDLGSGQAASRWWWASLFRGSDPYRALVAEWTRAPEYVPASLDLVARWGRAEAFLRRLGETEARELLARVNRRFGLRALEDALAGGRAELPVEPPGELRAGAGTREAPDVGTGESPWRRWAPEVDSAVLGLEPATLLGVALMIRRAPRVIDLPGTAAAVAGWRERMRGPSGEVRSGEVRSGEVRSGGRSGPVPGEGPALAMARATSPGSTPAKPPPHQPRDSGREEPRDPAAPPANTKVAHVPPAQRLPTPSRWPRLPRTDDTSGIAAVSPISTEEPLEAGAPSRTPSPPARTGAHAGRPSTLPATAEPSPTQEGHQDPAGAYARTSAPSSAFADMPRAEPRPCVSFREALAPPSESTTPSGGSPSPSAPTGLDSAHGTPAPRTPLHASPPHAGPKPRVSFREALAPPPAPAWPSEGKPSHAVSTGPDSAHGTPA</sequence>
<proteinExistence type="predicted"/>
<feature type="non-terminal residue" evidence="2">
    <location>
        <position position="557"/>
    </location>
</feature>
<organism evidence="2 3">
    <name type="scientific">Archangium violaceum Cb vi76</name>
    <dbReference type="NCBI Taxonomy" id="1406225"/>
    <lineage>
        <taxon>Bacteria</taxon>
        <taxon>Pseudomonadati</taxon>
        <taxon>Myxococcota</taxon>
        <taxon>Myxococcia</taxon>
        <taxon>Myxococcales</taxon>
        <taxon>Cystobacterineae</taxon>
        <taxon>Archangiaceae</taxon>
        <taxon>Archangium</taxon>
    </lineage>
</organism>
<feature type="region of interest" description="Disordered" evidence="1">
    <location>
        <begin position="289"/>
        <end position="557"/>
    </location>
</feature>
<evidence type="ECO:0000256" key="1">
    <source>
        <dbReference type="SAM" id="MobiDB-lite"/>
    </source>
</evidence>
<evidence type="ECO:0000313" key="2">
    <source>
        <dbReference type="EMBL" id="KFA94323.1"/>
    </source>
</evidence>
<name>A0A084T0T8_9BACT</name>